<dbReference type="EMBL" id="CM004483">
    <property type="protein sequence ID" value="OCT60456.1"/>
    <property type="molecule type" value="Genomic_DNA"/>
</dbReference>
<gene>
    <name evidence="1" type="ORF">XELAEV_18046481mg</name>
</gene>
<dbReference type="AlphaFoldDB" id="A0A974BTP5"/>
<protein>
    <submittedName>
        <fullName evidence="1">Uncharacterized protein</fullName>
    </submittedName>
</protein>
<evidence type="ECO:0000313" key="2">
    <source>
        <dbReference type="Proteomes" id="UP000694892"/>
    </source>
</evidence>
<reference evidence="2" key="1">
    <citation type="journal article" date="2016" name="Nature">
        <title>Genome evolution in the allotetraploid frog Xenopus laevis.</title>
        <authorList>
            <person name="Session A.M."/>
            <person name="Uno Y."/>
            <person name="Kwon T."/>
            <person name="Chapman J.A."/>
            <person name="Toyoda A."/>
            <person name="Takahashi S."/>
            <person name="Fukui A."/>
            <person name="Hikosaka A."/>
            <person name="Suzuki A."/>
            <person name="Kondo M."/>
            <person name="van Heeringen S.J."/>
            <person name="Quigley I."/>
            <person name="Heinz S."/>
            <person name="Ogino H."/>
            <person name="Ochi H."/>
            <person name="Hellsten U."/>
            <person name="Lyons J.B."/>
            <person name="Simakov O."/>
            <person name="Putnam N."/>
            <person name="Stites J."/>
            <person name="Kuroki Y."/>
            <person name="Tanaka T."/>
            <person name="Michiue T."/>
            <person name="Watanabe M."/>
            <person name="Bogdanovic O."/>
            <person name="Lister R."/>
            <person name="Georgiou G."/>
            <person name="Paranjpe S.S."/>
            <person name="van Kruijsbergen I."/>
            <person name="Shu S."/>
            <person name="Carlson J."/>
            <person name="Kinoshita T."/>
            <person name="Ohta Y."/>
            <person name="Mawaribuchi S."/>
            <person name="Jenkins J."/>
            <person name="Grimwood J."/>
            <person name="Schmutz J."/>
            <person name="Mitros T."/>
            <person name="Mozaffari S.V."/>
            <person name="Suzuki Y."/>
            <person name="Haramoto Y."/>
            <person name="Yamamoto T.S."/>
            <person name="Takagi C."/>
            <person name="Heald R."/>
            <person name="Miller K."/>
            <person name="Haudenschild C."/>
            <person name="Kitzman J."/>
            <person name="Nakayama T."/>
            <person name="Izutsu Y."/>
            <person name="Robert J."/>
            <person name="Fortriede J."/>
            <person name="Burns K."/>
            <person name="Lotay V."/>
            <person name="Karimi K."/>
            <person name="Yasuoka Y."/>
            <person name="Dichmann D.S."/>
            <person name="Flajnik M.F."/>
            <person name="Houston D.W."/>
            <person name="Shendure J."/>
            <person name="DuPasquier L."/>
            <person name="Vize P.D."/>
            <person name="Zorn A.M."/>
            <person name="Ito M."/>
            <person name="Marcotte E.M."/>
            <person name="Wallingford J.B."/>
            <person name="Ito Y."/>
            <person name="Asashima M."/>
            <person name="Ueno N."/>
            <person name="Matsuda Y."/>
            <person name="Veenstra G.J."/>
            <person name="Fujiyama A."/>
            <person name="Harland R.M."/>
            <person name="Taira M."/>
            <person name="Rokhsar D.S."/>
        </authorList>
    </citation>
    <scope>NUCLEOTIDE SEQUENCE [LARGE SCALE GENOMIC DNA]</scope>
    <source>
        <strain evidence="2">J</strain>
    </source>
</reference>
<evidence type="ECO:0000313" key="1">
    <source>
        <dbReference type="EMBL" id="OCT60456.1"/>
    </source>
</evidence>
<sequence>MSNLISAFTKLKQHNLFKRYISNDIHSQFNQIKQIVNKNLSILQGAELRACSLANLLWTPKTSRPKIHNQVLKQAIGLWDQTHKWYKLKSPHAPLLGWSLNPAFPLGMLDNFEWWHRAGLSRIWDLTRMGVLPSPLTLREKCKGQDKVLSPVTLFEHICISKPLGPKSVSLLYKDLISTIPFLHLKYINDWHQELGDAQPEEVWNEILLQPTKCSINASIQETSFKVLLRWYMVPVKLAKWFLAQSWRTSSLDFNMVKHKVDNVMRWKYCRQNLQDAKWIFFLRTRQPTGMNLDYNVSCFI</sequence>
<dbReference type="Proteomes" id="UP000694892">
    <property type="component" value="Chromosome 9_10S"/>
</dbReference>
<accession>A0A974BTP5</accession>
<proteinExistence type="predicted"/>
<name>A0A974BTP5_XENLA</name>
<organism evidence="1 2">
    <name type="scientific">Xenopus laevis</name>
    <name type="common">African clawed frog</name>
    <dbReference type="NCBI Taxonomy" id="8355"/>
    <lineage>
        <taxon>Eukaryota</taxon>
        <taxon>Metazoa</taxon>
        <taxon>Chordata</taxon>
        <taxon>Craniata</taxon>
        <taxon>Vertebrata</taxon>
        <taxon>Euteleostomi</taxon>
        <taxon>Amphibia</taxon>
        <taxon>Batrachia</taxon>
        <taxon>Anura</taxon>
        <taxon>Pipoidea</taxon>
        <taxon>Pipidae</taxon>
        <taxon>Xenopodinae</taxon>
        <taxon>Xenopus</taxon>
        <taxon>Xenopus</taxon>
    </lineage>
</organism>